<reference evidence="2" key="1">
    <citation type="journal article" date="2019" name="Environ. Microbiol.">
        <title>Fungal ecological strategies reflected in gene transcription - a case study of two litter decomposers.</title>
        <authorList>
            <person name="Barbi F."/>
            <person name="Kohler A."/>
            <person name="Barry K."/>
            <person name="Baskaran P."/>
            <person name="Daum C."/>
            <person name="Fauchery L."/>
            <person name="Ihrmark K."/>
            <person name="Kuo A."/>
            <person name="LaButti K."/>
            <person name="Lipzen A."/>
            <person name="Morin E."/>
            <person name="Grigoriev I.V."/>
            <person name="Henrissat B."/>
            <person name="Lindahl B."/>
            <person name="Martin F."/>
        </authorList>
    </citation>
    <scope>NUCLEOTIDE SEQUENCE</scope>
    <source>
        <strain evidence="2">JB14</strain>
    </source>
</reference>
<name>A0A6A4H905_9AGAR</name>
<evidence type="ECO:0000313" key="2">
    <source>
        <dbReference type="EMBL" id="KAE9394138.1"/>
    </source>
</evidence>
<evidence type="ECO:0000256" key="1">
    <source>
        <dbReference type="SAM" id="SignalP"/>
    </source>
</evidence>
<protein>
    <recommendedName>
        <fullName evidence="4">H(+)-exporting diphosphatase</fullName>
    </recommendedName>
</protein>
<keyword evidence="1" id="KW-0732">Signal</keyword>
<accession>A0A6A4H905</accession>
<feature type="signal peptide" evidence="1">
    <location>
        <begin position="1"/>
        <end position="17"/>
    </location>
</feature>
<sequence>MVIIAGVLDSWLSTVMVTIVGEYWTRSNVVETAESKQDSEPNIFKMVISKRSTASVGCGTASEGYGVAMYTASVGCGTTSEGYGEAMPAVFGKSVGGWVITEISKWFIPFLVTSVQF</sequence>
<dbReference type="AlphaFoldDB" id="A0A6A4H905"/>
<dbReference type="Proteomes" id="UP000799118">
    <property type="component" value="Unassembled WGS sequence"/>
</dbReference>
<gene>
    <name evidence="2" type="ORF">BT96DRAFT_943368</name>
</gene>
<proteinExistence type="predicted"/>
<feature type="chain" id="PRO_5025340236" description="H(+)-exporting diphosphatase" evidence="1">
    <location>
        <begin position="18"/>
        <end position="117"/>
    </location>
</feature>
<evidence type="ECO:0000313" key="3">
    <source>
        <dbReference type="Proteomes" id="UP000799118"/>
    </source>
</evidence>
<evidence type="ECO:0008006" key="4">
    <source>
        <dbReference type="Google" id="ProtNLM"/>
    </source>
</evidence>
<dbReference type="EMBL" id="ML769556">
    <property type="protein sequence ID" value="KAE9394138.1"/>
    <property type="molecule type" value="Genomic_DNA"/>
</dbReference>
<organism evidence="2 3">
    <name type="scientific">Gymnopus androsaceus JB14</name>
    <dbReference type="NCBI Taxonomy" id="1447944"/>
    <lineage>
        <taxon>Eukaryota</taxon>
        <taxon>Fungi</taxon>
        <taxon>Dikarya</taxon>
        <taxon>Basidiomycota</taxon>
        <taxon>Agaricomycotina</taxon>
        <taxon>Agaricomycetes</taxon>
        <taxon>Agaricomycetidae</taxon>
        <taxon>Agaricales</taxon>
        <taxon>Marasmiineae</taxon>
        <taxon>Omphalotaceae</taxon>
        <taxon>Gymnopus</taxon>
    </lineage>
</organism>
<keyword evidence="3" id="KW-1185">Reference proteome</keyword>